<dbReference type="Gene3D" id="3.40.710.10">
    <property type="entry name" value="DD-peptidase/beta-lactamase superfamily"/>
    <property type="match status" value="1"/>
</dbReference>
<feature type="domain" description="Peptidase S11 D-alanyl-D-alanine carboxypeptidase A N-terminal" evidence="11">
    <location>
        <begin position="104"/>
        <end position="331"/>
    </location>
</feature>
<dbReference type="InterPro" id="IPR001967">
    <property type="entry name" value="Peptidase_S11_N"/>
</dbReference>
<dbReference type="RefSeq" id="WP_176976382.1">
    <property type="nucleotide sequence ID" value="NZ_JABZEO010000006.1"/>
</dbReference>
<dbReference type="GO" id="GO:0008360">
    <property type="term" value="P:regulation of cell shape"/>
    <property type="evidence" value="ECO:0007669"/>
    <property type="project" value="UniProtKB-KW"/>
</dbReference>
<feature type="active site" evidence="7">
    <location>
        <position position="193"/>
    </location>
</feature>
<dbReference type="PANTHER" id="PTHR21581">
    <property type="entry name" value="D-ALANYL-D-ALANINE CARBOXYPEPTIDASE"/>
    <property type="match status" value="1"/>
</dbReference>
<evidence type="ECO:0000256" key="2">
    <source>
        <dbReference type="ARBA" id="ARBA00022729"/>
    </source>
</evidence>
<evidence type="ECO:0000256" key="8">
    <source>
        <dbReference type="PIRSR" id="PIRSR618044-2"/>
    </source>
</evidence>
<dbReference type="PRINTS" id="PR00725">
    <property type="entry name" value="DADACBPTASE1"/>
</dbReference>
<comment type="similarity">
    <text evidence="1 9">Belongs to the peptidase S11 family.</text>
</comment>
<name>A0A850R8H6_9GAMM</name>
<dbReference type="InterPro" id="IPR018044">
    <property type="entry name" value="Peptidase_S11"/>
</dbReference>
<keyword evidence="5" id="KW-0573">Peptidoglycan synthesis</keyword>
<organism evidence="12 13">
    <name type="scientific">Allochromatium humboldtianum</name>
    <dbReference type="NCBI Taxonomy" id="504901"/>
    <lineage>
        <taxon>Bacteria</taxon>
        <taxon>Pseudomonadati</taxon>
        <taxon>Pseudomonadota</taxon>
        <taxon>Gammaproteobacteria</taxon>
        <taxon>Chromatiales</taxon>
        <taxon>Chromatiaceae</taxon>
        <taxon>Allochromatium</taxon>
    </lineage>
</organism>
<feature type="compositionally biased region" description="Polar residues" evidence="10">
    <location>
        <begin position="43"/>
        <end position="52"/>
    </location>
</feature>
<evidence type="ECO:0000256" key="6">
    <source>
        <dbReference type="ARBA" id="ARBA00023316"/>
    </source>
</evidence>
<evidence type="ECO:0000256" key="5">
    <source>
        <dbReference type="ARBA" id="ARBA00022984"/>
    </source>
</evidence>
<accession>A0A850R8H6</accession>
<feature type="active site" description="Proton acceptor" evidence="7">
    <location>
        <position position="138"/>
    </location>
</feature>
<dbReference type="GO" id="GO:0006508">
    <property type="term" value="P:proteolysis"/>
    <property type="evidence" value="ECO:0007669"/>
    <property type="project" value="InterPro"/>
</dbReference>
<evidence type="ECO:0000256" key="3">
    <source>
        <dbReference type="ARBA" id="ARBA00022801"/>
    </source>
</evidence>
<keyword evidence="6" id="KW-0961">Cell wall biogenesis/degradation</keyword>
<dbReference type="AlphaFoldDB" id="A0A850R8H6"/>
<keyword evidence="2" id="KW-0732">Signal</keyword>
<comment type="caution">
    <text evidence="12">The sequence shown here is derived from an EMBL/GenBank/DDBJ whole genome shotgun (WGS) entry which is preliminary data.</text>
</comment>
<keyword evidence="3 12" id="KW-0378">Hydrolase</keyword>
<dbReference type="Proteomes" id="UP000592294">
    <property type="component" value="Unassembled WGS sequence"/>
</dbReference>
<keyword evidence="13" id="KW-1185">Reference proteome</keyword>
<gene>
    <name evidence="12" type="ORF">HW932_10125</name>
</gene>
<dbReference type="InterPro" id="IPR012338">
    <property type="entry name" value="Beta-lactam/transpept-like"/>
</dbReference>
<feature type="active site" description="Acyl-ester intermediate" evidence="7">
    <location>
        <position position="135"/>
    </location>
</feature>
<dbReference type="PANTHER" id="PTHR21581:SF26">
    <property type="entry name" value="D-ALANYL-D-ALANINE ENDOPEPTIDASE"/>
    <property type="match status" value="1"/>
</dbReference>
<dbReference type="GO" id="GO:0071555">
    <property type="term" value="P:cell wall organization"/>
    <property type="evidence" value="ECO:0007669"/>
    <property type="project" value="UniProtKB-KW"/>
</dbReference>
<keyword evidence="4" id="KW-0133">Cell shape</keyword>
<dbReference type="GO" id="GO:0009252">
    <property type="term" value="P:peptidoglycan biosynthetic process"/>
    <property type="evidence" value="ECO:0007669"/>
    <property type="project" value="UniProtKB-KW"/>
</dbReference>
<protein>
    <submittedName>
        <fullName evidence="12">Serine hydrolase</fullName>
    </submittedName>
</protein>
<evidence type="ECO:0000259" key="11">
    <source>
        <dbReference type="Pfam" id="PF00768"/>
    </source>
</evidence>
<sequence length="358" mass="39848">MPRFPASHSRSDQRRRSGAARLTRLLFVLLFTGPIVLTGGACASNQSPSNPDRATLAPTPPKPYVNASAPVNPSGYDWRNIEGTQDGWRLNERSREWSGLNRAALNLHSASAMIVDERGNVLYSKNARAVRPIASVTKLMTAMVVLDTGVSLQTPIRIVEDDRDRLKNSRSRLRIDDAILPRREMIMVAIMSSDNRAAHALGRTTFRGGTEAFIQAMNRKARALGMHNTHFVDSSGLDPRNRSTAEDLVKMVRAASNYPLIRETTSRGEMTLRPFRDGTALQYRNTNPLVRSPEWTVEVSKTGFINEAGRCLAMQARIDNRHFYMVFLGSDGKLGPMGDSNRVREWILASNTRTTAAR</sequence>
<evidence type="ECO:0000256" key="9">
    <source>
        <dbReference type="RuleBase" id="RU004016"/>
    </source>
</evidence>
<dbReference type="SUPFAM" id="SSF56601">
    <property type="entry name" value="beta-lactamase/transpeptidase-like"/>
    <property type="match status" value="1"/>
</dbReference>
<evidence type="ECO:0000256" key="1">
    <source>
        <dbReference type="ARBA" id="ARBA00007164"/>
    </source>
</evidence>
<reference evidence="12 13" key="1">
    <citation type="submission" date="2020-06" db="EMBL/GenBank/DDBJ databases">
        <title>Whole-genome sequence of Allochromatium humboldtianum DSM 21881, type strain.</title>
        <authorList>
            <person name="Kyndt J.A."/>
            <person name="Meyer T.E."/>
        </authorList>
    </citation>
    <scope>NUCLEOTIDE SEQUENCE [LARGE SCALE GENOMIC DNA]</scope>
    <source>
        <strain evidence="12 13">DSM 21881</strain>
    </source>
</reference>
<dbReference type="Pfam" id="PF00768">
    <property type="entry name" value="Peptidase_S11"/>
    <property type="match status" value="1"/>
</dbReference>
<dbReference type="EMBL" id="JABZEO010000006">
    <property type="protein sequence ID" value="NVZ09618.1"/>
    <property type="molecule type" value="Genomic_DNA"/>
</dbReference>
<feature type="binding site" evidence="8">
    <location>
        <position position="301"/>
    </location>
    <ligand>
        <name>substrate</name>
    </ligand>
</feature>
<proteinExistence type="inferred from homology"/>
<feature type="region of interest" description="Disordered" evidence="10">
    <location>
        <begin position="43"/>
        <end position="70"/>
    </location>
</feature>
<evidence type="ECO:0000313" key="12">
    <source>
        <dbReference type="EMBL" id="NVZ09618.1"/>
    </source>
</evidence>
<dbReference type="GO" id="GO:0009002">
    <property type="term" value="F:serine-type D-Ala-D-Ala carboxypeptidase activity"/>
    <property type="evidence" value="ECO:0007669"/>
    <property type="project" value="InterPro"/>
</dbReference>
<evidence type="ECO:0000256" key="4">
    <source>
        <dbReference type="ARBA" id="ARBA00022960"/>
    </source>
</evidence>
<evidence type="ECO:0000256" key="10">
    <source>
        <dbReference type="SAM" id="MobiDB-lite"/>
    </source>
</evidence>
<evidence type="ECO:0000256" key="7">
    <source>
        <dbReference type="PIRSR" id="PIRSR618044-1"/>
    </source>
</evidence>
<evidence type="ECO:0000313" key="13">
    <source>
        <dbReference type="Proteomes" id="UP000592294"/>
    </source>
</evidence>